<feature type="domain" description="Ketopantoate reductase N-terminal" evidence="1">
    <location>
        <begin position="33"/>
        <end position="118"/>
    </location>
</feature>
<organism evidence="2 3">
    <name type="scientific">Aureobasidium mustum</name>
    <dbReference type="NCBI Taxonomy" id="2773714"/>
    <lineage>
        <taxon>Eukaryota</taxon>
        <taxon>Fungi</taxon>
        <taxon>Dikarya</taxon>
        <taxon>Ascomycota</taxon>
        <taxon>Pezizomycotina</taxon>
        <taxon>Dothideomycetes</taxon>
        <taxon>Dothideomycetidae</taxon>
        <taxon>Dothideales</taxon>
        <taxon>Saccotheciaceae</taxon>
        <taxon>Aureobasidium</taxon>
    </lineage>
</organism>
<evidence type="ECO:0000313" key="2">
    <source>
        <dbReference type="EMBL" id="CAD0094385.1"/>
    </source>
</evidence>
<dbReference type="Pfam" id="PF02558">
    <property type="entry name" value="ApbA"/>
    <property type="match status" value="1"/>
</dbReference>
<dbReference type="InterPro" id="IPR013332">
    <property type="entry name" value="KPR_N"/>
</dbReference>
<name>A0A9N8JUF6_9PEZI</name>
<sequence>IGGFYAFLLSRDPSVELSVVARSNLEAVKKNIATKYDYIVCAHKAITPGLDPNDFRSVANMDTTFVILQNGVGNEEPFRQSFPYSTIISCVIWVGATQDSPGVIRHTASEHTDIGLYPNPEVDPALEDARLEGFAAMLRAGETSYTTSDNIQVKRWEKLSGT</sequence>
<dbReference type="GO" id="GO:0005737">
    <property type="term" value="C:cytoplasm"/>
    <property type="evidence" value="ECO:0007669"/>
    <property type="project" value="TreeGrafter"/>
</dbReference>
<dbReference type="Gene3D" id="3.40.50.720">
    <property type="entry name" value="NAD(P)-binding Rossmann-like Domain"/>
    <property type="match status" value="1"/>
</dbReference>
<gene>
    <name evidence="2" type="ORF">AWRI4233_LOCUS4575</name>
</gene>
<reference evidence="2" key="1">
    <citation type="submission" date="2020-06" db="EMBL/GenBank/DDBJ databases">
        <authorList>
            <person name="Onetto C."/>
        </authorList>
    </citation>
    <scope>NUCLEOTIDE SEQUENCE</scope>
</reference>
<dbReference type="OrthoDB" id="3609at2759"/>
<dbReference type="Proteomes" id="UP000714618">
    <property type="component" value="Unassembled WGS sequence"/>
</dbReference>
<dbReference type="PANTHER" id="PTHR21708">
    <property type="entry name" value="PROBABLE 2-DEHYDROPANTOATE 2-REDUCTASE"/>
    <property type="match status" value="1"/>
</dbReference>
<keyword evidence="3" id="KW-1185">Reference proteome</keyword>
<feature type="non-terminal residue" evidence="2">
    <location>
        <position position="162"/>
    </location>
</feature>
<dbReference type="EMBL" id="CAIJEO010000006">
    <property type="protein sequence ID" value="CAD0094385.1"/>
    <property type="molecule type" value="Genomic_DNA"/>
</dbReference>
<proteinExistence type="predicted"/>
<feature type="non-terminal residue" evidence="2">
    <location>
        <position position="1"/>
    </location>
</feature>
<accession>A0A9N8JUF6</accession>
<evidence type="ECO:0000259" key="1">
    <source>
        <dbReference type="Pfam" id="PF02558"/>
    </source>
</evidence>
<dbReference type="AlphaFoldDB" id="A0A9N8JUF6"/>
<dbReference type="InterPro" id="IPR051402">
    <property type="entry name" value="KPR-Related"/>
</dbReference>
<protein>
    <recommendedName>
        <fullName evidence="1">Ketopantoate reductase N-terminal domain-containing protein</fullName>
    </recommendedName>
</protein>
<comment type="caution">
    <text evidence="2">The sequence shown here is derived from an EMBL/GenBank/DDBJ whole genome shotgun (WGS) entry which is preliminary data.</text>
</comment>
<dbReference type="PANTHER" id="PTHR21708:SF40">
    <property type="entry name" value="REDUCTASE FAMILY PROTEIN, PUTATIVE (AFU_ORTHOLOGUE AFUA_2G14497)-RELATED"/>
    <property type="match status" value="1"/>
</dbReference>
<evidence type="ECO:0000313" key="3">
    <source>
        <dbReference type="Proteomes" id="UP000714618"/>
    </source>
</evidence>